<reference evidence="2" key="1">
    <citation type="journal article" date="2023" name="Nat. Plants">
        <title>Single-cell RNA sequencing provides a high-resolution roadmap for understanding the multicellular compartmentation of specialized metabolism.</title>
        <authorList>
            <person name="Sun S."/>
            <person name="Shen X."/>
            <person name="Li Y."/>
            <person name="Li Y."/>
            <person name="Wang S."/>
            <person name="Li R."/>
            <person name="Zhang H."/>
            <person name="Shen G."/>
            <person name="Guo B."/>
            <person name="Wei J."/>
            <person name="Xu J."/>
            <person name="St-Pierre B."/>
            <person name="Chen S."/>
            <person name="Sun C."/>
        </authorList>
    </citation>
    <scope>NUCLEOTIDE SEQUENCE [LARGE SCALE GENOMIC DNA]</scope>
</reference>
<gene>
    <name evidence="1" type="ORF">M9H77_19058</name>
</gene>
<accession>A0ACC0B998</accession>
<name>A0ACC0B998_CATRO</name>
<proteinExistence type="predicted"/>
<dbReference type="EMBL" id="CM044704">
    <property type="protein sequence ID" value="KAI5669205.1"/>
    <property type="molecule type" value="Genomic_DNA"/>
</dbReference>
<sequence>MDWLPELDLNLPVTLPCCYCWIRPLAAASQLAASSRFDRGSAASGKSSSLEIPFRRRKTGTSLGIRRNGGPVCRSNNPHNSGIRARKRLQLSGALVDRRLPRVDLPDPRELLSSVDLAQGSILKPSLFISAFLVDRYYYSCLFC</sequence>
<evidence type="ECO:0000313" key="1">
    <source>
        <dbReference type="EMBL" id="KAI5669205.1"/>
    </source>
</evidence>
<dbReference type="Proteomes" id="UP001060085">
    <property type="component" value="Linkage Group LG04"/>
</dbReference>
<organism evidence="1 2">
    <name type="scientific">Catharanthus roseus</name>
    <name type="common">Madagascar periwinkle</name>
    <name type="synonym">Vinca rosea</name>
    <dbReference type="NCBI Taxonomy" id="4058"/>
    <lineage>
        <taxon>Eukaryota</taxon>
        <taxon>Viridiplantae</taxon>
        <taxon>Streptophyta</taxon>
        <taxon>Embryophyta</taxon>
        <taxon>Tracheophyta</taxon>
        <taxon>Spermatophyta</taxon>
        <taxon>Magnoliopsida</taxon>
        <taxon>eudicotyledons</taxon>
        <taxon>Gunneridae</taxon>
        <taxon>Pentapetalae</taxon>
        <taxon>asterids</taxon>
        <taxon>lamiids</taxon>
        <taxon>Gentianales</taxon>
        <taxon>Apocynaceae</taxon>
        <taxon>Rauvolfioideae</taxon>
        <taxon>Vinceae</taxon>
        <taxon>Catharanthinae</taxon>
        <taxon>Catharanthus</taxon>
    </lineage>
</organism>
<evidence type="ECO:0000313" key="2">
    <source>
        <dbReference type="Proteomes" id="UP001060085"/>
    </source>
</evidence>
<keyword evidence="2" id="KW-1185">Reference proteome</keyword>
<protein>
    <submittedName>
        <fullName evidence="1">Uncharacterized protein</fullName>
    </submittedName>
</protein>
<comment type="caution">
    <text evidence="1">The sequence shown here is derived from an EMBL/GenBank/DDBJ whole genome shotgun (WGS) entry which is preliminary data.</text>
</comment>